<proteinExistence type="predicted"/>
<dbReference type="GeneID" id="29061797"/>
<organism evidence="1 2">
    <name type="scientific">Erwinia phage vB_EamM_EarlPhillipIV</name>
    <dbReference type="NCBI Taxonomy" id="1883372"/>
    <lineage>
        <taxon>Viruses</taxon>
        <taxon>Duplodnaviria</taxon>
        <taxon>Heunggongvirae</taxon>
        <taxon>Uroviricota</taxon>
        <taxon>Caudoviricetes</taxon>
        <taxon>Chimalliviridae</taxon>
        <taxon>Derbicusvirus</taxon>
        <taxon>Derbicusvirus derbicus</taxon>
    </lineage>
</organism>
<evidence type="ECO:0000313" key="2">
    <source>
        <dbReference type="Proteomes" id="UP000201594"/>
    </source>
</evidence>
<reference evidence="1 2" key="1">
    <citation type="submission" date="2016-06" db="EMBL/GenBank/DDBJ databases">
        <authorList>
            <person name="Kjaerup R.B."/>
            <person name="Dalgaard T.S."/>
            <person name="Juul-Madsen H.R."/>
        </authorList>
    </citation>
    <scope>NUCLEOTIDE SEQUENCE [LARGE SCALE GENOMIC DNA]</scope>
</reference>
<dbReference type="Proteomes" id="UP000201594">
    <property type="component" value="Segment"/>
</dbReference>
<dbReference type="KEGG" id="vg:29061797"/>
<dbReference type="EMBL" id="KX397367">
    <property type="protein sequence ID" value="ANZ49043.1"/>
    <property type="molecule type" value="Genomic_DNA"/>
</dbReference>
<dbReference type="RefSeq" id="YP_009278506.1">
    <property type="nucleotide sequence ID" value="NC_031007.1"/>
</dbReference>
<gene>
    <name evidence="1" type="ORF">EARLPHILLIPIV_194</name>
</gene>
<dbReference type="OrthoDB" id="10058at10239"/>
<accession>A0A1B2ICN8</accession>
<protein>
    <submittedName>
        <fullName evidence="1">Uncharacterized protein</fullName>
    </submittedName>
</protein>
<evidence type="ECO:0000313" key="1">
    <source>
        <dbReference type="EMBL" id="ANZ49043.1"/>
    </source>
</evidence>
<sequence>MQVVMSYELSKLNVAFRNRLMKHLITRYFEENKIPDTWAEEKETIVDELDIPAQLIISRLFGGWLDAAINCANSGDPVFTPESLVEYPHNIDDLYDMYGFESEKEYHRDFSGYMDQTAWEFMTRASEFLTEDAMLGSIHKYLVDIVVELYGTIAALRTGGCVGVWHTLEQYEQQVWMGRPVLFAIYPEDYTVLHEGPKPEVFVGSEQAKATTGQGEYFFLWGEHMFTLSKIDEVPTGSVIRTCELTDNAVNWIEGNCE</sequence>
<name>A0A1B2ICN8_9CAUD</name>